<evidence type="ECO:0000256" key="1">
    <source>
        <dbReference type="SAM" id="SignalP"/>
    </source>
</evidence>
<dbReference type="PROSITE" id="PS51257">
    <property type="entry name" value="PROKAR_LIPOPROTEIN"/>
    <property type="match status" value="1"/>
</dbReference>
<dbReference type="InterPro" id="IPR017850">
    <property type="entry name" value="Alkaline_phosphatase_core_sf"/>
</dbReference>
<evidence type="ECO:0000313" key="3">
    <source>
        <dbReference type="EMBL" id="VGO13077.1"/>
    </source>
</evidence>
<evidence type="ECO:0000313" key="4">
    <source>
        <dbReference type="Proteomes" id="UP000366872"/>
    </source>
</evidence>
<dbReference type="Pfam" id="PF00884">
    <property type="entry name" value="Sulfatase"/>
    <property type="match status" value="1"/>
</dbReference>
<feature type="signal peptide" evidence="1">
    <location>
        <begin position="1"/>
        <end position="23"/>
    </location>
</feature>
<dbReference type="EMBL" id="CAAHFG010000001">
    <property type="protein sequence ID" value="VGO13077.1"/>
    <property type="molecule type" value="Genomic_DNA"/>
</dbReference>
<keyword evidence="4" id="KW-1185">Reference proteome</keyword>
<dbReference type="AlphaFoldDB" id="A0A6C2TZN2"/>
<reference evidence="3 4" key="1">
    <citation type="submission" date="2019-04" db="EMBL/GenBank/DDBJ databases">
        <authorList>
            <person name="Van Vliet M D."/>
        </authorList>
    </citation>
    <scope>NUCLEOTIDE SEQUENCE [LARGE SCALE GENOMIC DNA]</scope>
    <source>
        <strain evidence="3 4">F1</strain>
    </source>
</reference>
<dbReference type="PANTHER" id="PTHR43751:SF1">
    <property type="entry name" value="SULFATASE ATSG-RELATED"/>
    <property type="match status" value="1"/>
</dbReference>
<feature type="domain" description="Sulfatase N-terminal" evidence="2">
    <location>
        <begin position="25"/>
        <end position="278"/>
    </location>
</feature>
<keyword evidence="1" id="KW-0732">Signal</keyword>
<sequence length="286" mass="31726">MNINFSRSMLAVVLVGACSCLSARPNLVFILADDCAYTTLGCYGGTNVQTPNIDRLAQEGLRFTQAYASTSMCVPFRHELHTGLFPMGSGALWNHSASKPGTKGTPHYLGALGYRVGITGKRHVFPEQNFPFEIISGFEVNCVVQKDRYEPQEIVPFLTRDSKEPFALFINSPNPHRPWTMGDASRFDPAKLKIPPALADTPVIREEMTHYLAEVAELDRQVGDVLQLLEDHGLADNTLVMFSSEQGWQFAGGKWNCWNLSLHTGLIARWPGRIEPGTETKAMVQI</sequence>
<dbReference type="Proteomes" id="UP000366872">
    <property type="component" value="Unassembled WGS sequence"/>
</dbReference>
<name>A0A6C2TZN2_PONDE</name>
<dbReference type="InterPro" id="IPR052701">
    <property type="entry name" value="GAG_Ulvan_Degrading_Sulfatases"/>
</dbReference>
<protein>
    <submittedName>
        <fullName evidence="3">Arylsulfatase</fullName>
    </submittedName>
</protein>
<dbReference type="PANTHER" id="PTHR43751">
    <property type="entry name" value="SULFATASE"/>
    <property type="match status" value="1"/>
</dbReference>
<accession>A0A6C2TZN2</accession>
<dbReference type="RefSeq" id="WP_136078689.1">
    <property type="nucleotide sequence ID" value="NZ_CAAHFG010000001.1"/>
</dbReference>
<evidence type="ECO:0000259" key="2">
    <source>
        <dbReference type="Pfam" id="PF00884"/>
    </source>
</evidence>
<dbReference type="Gene3D" id="3.40.720.10">
    <property type="entry name" value="Alkaline Phosphatase, subunit A"/>
    <property type="match status" value="1"/>
</dbReference>
<feature type="chain" id="PRO_5029019454" evidence="1">
    <location>
        <begin position="24"/>
        <end position="286"/>
    </location>
</feature>
<gene>
    <name evidence="3" type="primary">atsA_78</name>
    <name evidence="3" type="ORF">PDESU_01631</name>
</gene>
<organism evidence="3 4">
    <name type="scientific">Pontiella desulfatans</name>
    <dbReference type="NCBI Taxonomy" id="2750659"/>
    <lineage>
        <taxon>Bacteria</taxon>
        <taxon>Pseudomonadati</taxon>
        <taxon>Kiritimatiellota</taxon>
        <taxon>Kiritimatiellia</taxon>
        <taxon>Kiritimatiellales</taxon>
        <taxon>Pontiellaceae</taxon>
        <taxon>Pontiella</taxon>
    </lineage>
</organism>
<dbReference type="SUPFAM" id="SSF53649">
    <property type="entry name" value="Alkaline phosphatase-like"/>
    <property type="match status" value="1"/>
</dbReference>
<dbReference type="InterPro" id="IPR000917">
    <property type="entry name" value="Sulfatase_N"/>
</dbReference>
<proteinExistence type="predicted"/>